<reference evidence="1" key="1">
    <citation type="submission" date="2018-02" db="EMBL/GenBank/DDBJ databases">
        <title>Rhizophora mucronata_Transcriptome.</title>
        <authorList>
            <person name="Meera S.P."/>
            <person name="Sreeshan A."/>
            <person name="Augustine A."/>
        </authorList>
    </citation>
    <scope>NUCLEOTIDE SEQUENCE</scope>
    <source>
        <tissue evidence="1">Leaf</tissue>
    </source>
</reference>
<proteinExistence type="predicted"/>
<name>A0A2P2PZ91_RHIMU</name>
<protein>
    <submittedName>
        <fullName evidence="1">Uncharacterized protein</fullName>
    </submittedName>
</protein>
<organism evidence="1">
    <name type="scientific">Rhizophora mucronata</name>
    <name type="common">Asiatic mangrove</name>
    <dbReference type="NCBI Taxonomy" id="61149"/>
    <lineage>
        <taxon>Eukaryota</taxon>
        <taxon>Viridiplantae</taxon>
        <taxon>Streptophyta</taxon>
        <taxon>Embryophyta</taxon>
        <taxon>Tracheophyta</taxon>
        <taxon>Spermatophyta</taxon>
        <taxon>Magnoliopsida</taxon>
        <taxon>eudicotyledons</taxon>
        <taxon>Gunneridae</taxon>
        <taxon>Pentapetalae</taxon>
        <taxon>rosids</taxon>
        <taxon>fabids</taxon>
        <taxon>Malpighiales</taxon>
        <taxon>Rhizophoraceae</taxon>
        <taxon>Rhizophora</taxon>
    </lineage>
</organism>
<accession>A0A2P2PZ91</accession>
<evidence type="ECO:0000313" key="1">
    <source>
        <dbReference type="EMBL" id="MBX60061.1"/>
    </source>
</evidence>
<sequence>MPPENFFVIPFQEGSNA</sequence>
<dbReference type="AlphaFoldDB" id="A0A2P2PZ91"/>
<dbReference type="EMBL" id="GGEC01079577">
    <property type="protein sequence ID" value="MBX60061.1"/>
    <property type="molecule type" value="Transcribed_RNA"/>
</dbReference>